<evidence type="ECO:0000313" key="2">
    <source>
        <dbReference type="Proteomes" id="UP001299283"/>
    </source>
</evidence>
<reference evidence="1 2" key="1">
    <citation type="submission" date="2023-12" db="EMBL/GenBank/DDBJ databases">
        <title>Description of new species of Mycobacterium terrae complex isolated from sewage at the Sao Paulo Zoological Park Foundation in Brazil.</title>
        <authorList>
            <person name="Romagnoli C.L."/>
            <person name="Conceicao E.C."/>
            <person name="Machado E."/>
            <person name="Barreto L.B.P.F."/>
            <person name="Sharma A."/>
            <person name="Silva N.M."/>
            <person name="Marques L.E."/>
            <person name="Juliana M.A."/>
            <person name="Lourenco M.C.S."/>
            <person name="Digiampietri L.A."/>
            <person name="Suffys P.N."/>
            <person name="Viana-Niero C."/>
        </authorList>
    </citation>
    <scope>NUCLEOTIDE SEQUENCE [LARGE SCALE GENOMIC DNA]</scope>
    <source>
        <strain evidence="1 2">MYC017</strain>
    </source>
</reference>
<keyword evidence="2" id="KW-1185">Reference proteome</keyword>
<sequence length="75" mass="8247">MRTTVVIDSDVAAEVERLRREGLGVSEALNLLARRGMTAQTSAPAARYRHRTARIGLKVDVTNVAEALDLLDDDR</sequence>
<proteinExistence type="predicted"/>
<organism evidence="1 2">
    <name type="scientific">[Mycobacterium] vasticus</name>
    <dbReference type="NCBI Taxonomy" id="2875777"/>
    <lineage>
        <taxon>Bacteria</taxon>
        <taxon>Bacillati</taxon>
        <taxon>Actinomycetota</taxon>
        <taxon>Actinomycetes</taxon>
        <taxon>Mycobacteriales</taxon>
        <taxon>Mycobacteriaceae</taxon>
        <taxon>Mycolicibacter</taxon>
    </lineage>
</organism>
<dbReference type="EMBL" id="JAYJJQ010000002">
    <property type="protein sequence ID" value="MEB3067960.1"/>
    <property type="molecule type" value="Genomic_DNA"/>
</dbReference>
<dbReference type="Proteomes" id="UP001299283">
    <property type="component" value="Unassembled WGS sequence"/>
</dbReference>
<protein>
    <submittedName>
        <fullName evidence="1">CopG family transcriptional regulator</fullName>
    </submittedName>
</protein>
<accession>A0ABU5YS67</accession>
<evidence type="ECO:0000313" key="1">
    <source>
        <dbReference type="EMBL" id="MEB3067960.1"/>
    </source>
</evidence>
<dbReference type="RefSeq" id="WP_225397062.1">
    <property type="nucleotide sequence ID" value="NZ_JAYJJQ010000002.1"/>
</dbReference>
<comment type="caution">
    <text evidence="1">The sequence shown here is derived from an EMBL/GenBank/DDBJ whole genome shotgun (WGS) entry which is preliminary data.</text>
</comment>
<gene>
    <name evidence="1" type="ORF">K5L39_02070</name>
</gene>
<name>A0ABU5YS67_9MYCO</name>